<protein>
    <recommendedName>
        <fullName evidence="9">DNA repair helicase</fullName>
    </recommendedName>
</protein>
<keyword evidence="1" id="KW-0547">Nucleotide-binding</keyword>
<gene>
    <name evidence="7" type="ORF">C5745_09965</name>
</gene>
<dbReference type="Pfam" id="PF00271">
    <property type="entry name" value="Helicase_C"/>
    <property type="match status" value="1"/>
</dbReference>
<dbReference type="RefSeq" id="WP_105716846.1">
    <property type="nucleotide sequence ID" value="NZ_PVBQ01000006.1"/>
</dbReference>
<dbReference type="SMART" id="SM00487">
    <property type="entry name" value="DEXDc"/>
    <property type="match status" value="1"/>
</dbReference>
<dbReference type="EMBL" id="PVBQ01000006">
    <property type="protein sequence ID" value="PRD47623.1"/>
    <property type="molecule type" value="Genomic_DNA"/>
</dbReference>
<keyword evidence="2" id="KW-0378">Hydrolase</keyword>
<accession>A0A2S9J4A7</accession>
<dbReference type="Pfam" id="PF04851">
    <property type="entry name" value="ResIII"/>
    <property type="match status" value="1"/>
</dbReference>
<keyword evidence="3" id="KW-0347">Helicase</keyword>
<dbReference type="PANTHER" id="PTHR11274:SF0">
    <property type="entry name" value="GENERAL TRANSCRIPTION AND DNA REPAIR FACTOR IIH HELICASE SUBUNIT XPB"/>
    <property type="match status" value="1"/>
</dbReference>
<dbReference type="SMART" id="SM00490">
    <property type="entry name" value="HELICc"/>
    <property type="match status" value="1"/>
</dbReference>
<dbReference type="GO" id="GO:0003677">
    <property type="term" value="F:DNA binding"/>
    <property type="evidence" value="ECO:0007669"/>
    <property type="project" value="InterPro"/>
</dbReference>
<dbReference type="GO" id="GO:0005524">
    <property type="term" value="F:ATP binding"/>
    <property type="evidence" value="ECO:0007669"/>
    <property type="project" value="UniProtKB-KW"/>
</dbReference>
<dbReference type="InterPro" id="IPR001650">
    <property type="entry name" value="Helicase_C-like"/>
</dbReference>
<evidence type="ECO:0000313" key="8">
    <source>
        <dbReference type="Proteomes" id="UP000239711"/>
    </source>
</evidence>
<organism evidence="7 8">
    <name type="scientific">Sphingobacterium haloxyli</name>
    <dbReference type="NCBI Taxonomy" id="2100533"/>
    <lineage>
        <taxon>Bacteria</taxon>
        <taxon>Pseudomonadati</taxon>
        <taxon>Bacteroidota</taxon>
        <taxon>Sphingobacteriia</taxon>
        <taxon>Sphingobacteriales</taxon>
        <taxon>Sphingobacteriaceae</taxon>
        <taxon>Sphingobacterium</taxon>
    </lineage>
</organism>
<dbReference type="GO" id="GO:0016787">
    <property type="term" value="F:hydrolase activity"/>
    <property type="evidence" value="ECO:0007669"/>
    <property type="project" value="UniProtKB-KW"/>
</dbReference>
<dbReference type="AlphaFoldDB" id="A0A2S9J4A7"/>
<dbReference type="InterPro" id="IPR050615">
    <property type="entry name" value="ATP-dep_DNA_Helicase"/>
</dbReference>
<dbReference type="Gene3D" id="3.40.50.300">
    <property type="entry name" value="P-loop containing nucleotide triphosphate hydrolases"/>
    <property type="match status" value="2"/>
</dbReference>
<keyword evidence="4" id="KW-0067">ATP-binding</keyword>
<proteinExistence type="predicted"/>
<keyword evidence="8" id="KW-1185">Reference proteome</keyword>
<feature type="domain" description="Helicase C-terminal" evidence="6">
    <location>
        <begin position="281"/>
        <end position="459"/>
    </location>
</feature>
<evidence type="ECO:0008006" key="9">
    <source>
        <dbReference type="Google" id="ProtNLM"/>
    </source>
</evidence>
<name>A0A2S9J4A7_9SPHI</name>
<dbReference type="PROSITE" id="PS51194">
    <property type="entry name" value="HELICASE_CTER"/>
    <property type="match status" value="1"/>
</dbReference>
<dbReference type="InterPro" id="IPR027417">
    <property type="entry name" value="P-loop_NTPase"/>
</dbReference>
<dbReference type="OrthoDB" id="9759819at2"/>
<feature type="domain" description="Helicase ATP-binding" evidence="5">
    <location>
        <begin position="23"/>
        <end position="198"/>
    </location>
</feature>
<dbReference type="SUPFAM" id="SSF52540">
    <property type="entry name" value="P-loop containing nucleoside triphosphate hydrolases"/>
    <property type="match status" value="1"/>
</dbReference>
<dbReference type="PROSITE" id="PS51192">
    <property type="entry name" value="HELICASE_ATP_BIND_1"/>
    <property type="match status" value="1"/>
</dbReference>
<evidence type="ECO:0000256" key="1">
    <source>
        <dbReference type="ARBA" id="ARBA00022741"/>
    </source>
</evidence>
<evidence type="ECO:0000259" key="5">
    <source>
        <dbReference type="PROSITE" id="PS51192"/>
    </source>
</evidence>
<dbReference type="GO" id="GO:0004386">
    <property type="term" value="F:helicase activity"/>
    <property type="evidence" value="ECO:0007669"/>
    <property type="project" value="UniProtKB-KW"/>
</dbReference>
<sequence>MRPSKLKIPQGVNIRDYQNTAYENWLSDDCSGIFAMATGTGKTMTSLYCAYSEYLRTLDSEGSNYHIIILVPTQPLLEQWAKETKLWGFDAHYLISSEYSWKQGIQELLNDFTFGLDSDFVIISTYRSLTNPDFIRILNNLPKDTILIADEAHTLGQKQIKSNLNKITGLKKRIGLSATPKRQYDEEGSEAMEAFFQDKSPYCFSLFMDKAIKLGFLCKYEYYPVVVELNTEEMKEYIQLSKKLAQHIARNGENDNGNSQAELLLLRRKRIINKAVNKLGALSGIINKVKKREPLQYCFTYAPAGDYQNEYEQDNVRMIRQMQKIFHEESPETKTHAYLGETENREQVLENYSKGEIDVLLAINCLDEGIDIPRTSIGIFTASTGNPRQFIQRRGRLLRNHKDKSRALIYDMVVIPMVLSHEDKSFFKIERNLVKTELTRVGYFAKLSENFYDAKEALAPICNYYELDLDTIITELEE</sequence>
<evidence type="ECO:0000256" key="4">
    <source>
        <dbReference type="ARBA" id="ARBA00022840"/>
    </source>
</evidence>
<dbReference type="InterPro" id="IPR014001">
    <property type="entry name" value="Helicase_ATP-bd"/>
</dbReference>
<evidence type="ECO:0000256" key="3">
    <source>
        <dbReference type="ARBA" id="ARBA00022806"/>
    </source>
</evidence>
<evidence type="ECO:0000313" key="7">
    <source>
        <dbReference type="EMBL" id="PRD47623.1"/>
    </source>
</evidence>
<dbReference type="Proteomes" id="UP000239711">
    <property type="component" value="Unassembled WGS sequence"/>
</dbReference>
<comment type="caution">
    <text evidence="7">The sequence shown here is derived from an EMBL/GenBank/DDBJ whole genome shotgun (WGS) entry which is preliminary data.</text>
</comment>
<reference evidence="7 8" key="1">
    <citation type="submission" date="2018-02" db="EMBL/GenBank/DDBJ databases">
        <title>The draft genome of Sphingobacterium sp. 5JN-11.</title>
        <authorList>
            <person name="Liu L."/>
            <person name="Li L."/>
            <person name="Liang L."/>
            <person name="Zhang X."/>
            <person name="Wang T."/>
        </authorList>
    </citation>
    <scope>NUCLEOTIDE SEQUENCE [LARGE SCALE GENOMIC DNA]</scope>
    <source>
        <strain evidence="7 8">5JN-11</strain>
    </source>
</reference>
<dbReference type="InterPro" id="IPR006935">
    <property type="entry name" value="Helicase/UvrB_N"/>
</dbReference>
<evidence type="ECO:0000256" key="2">
    <source>
        <dbReference type="ARBA" id="ARBA00022801"/>
    </source>
</evidence>
<dbReference type="PANTHER" id="PTHR11274">
    <property type="entry name" value="RAD25/XP-B DNA REPAIR HELICASE"/>
    <property type="match status" value="1"/>
</dbReference>
<evidence type="ECO:0000259" key="6">
    <source>
        <dbReference type="PROSITE" id="PS51194"/>
    </source>
</evidence>